<feature type="compositionally biased region" description="Gly residues" evidence="1">
    <location>
        <begin position="40"/>
        <end position="52"/>
    </location>
</feature>
<evidence type="ECO:0000313" key="4">
    <source>
        <dbReference type="Proteomes" id="UP001601303"/>
    </source>
</evidence>
<sequence length="500" mass="50901">MTTTQQPPYPPTGPPHGHDHGHGTDGDHGSGSRDDHRSGGDGGHGSEAGGGHGHSHSHGPAAPVSRHLRKVIAAILIPFTVAVVVGMVVLWPGGAPSHKRTGVGFDRQTQQATVTKVVSVSCASVNASGGGATGDTSTAEGSSAQQEAGDTCKKATVTVSTGKDKGRTFTEIVQPDQSRQLHQGEKVVVAYEPSAPRDLQYSVTDVNRKFPMALLAGIFALAVVVVGRLRGVMALIALAISFMILNFFILPAILHGSNPLIVAVVGSSAIMLIALYMCHGLSARTSVAVLGTLMSLVLIGVLGSVFIGWAALTGNTDDNTGLIHGLYPSIDMSGLLLAGVIIGSLGVLDDVTVTQTSAVWELHEANPSMGWRGLYRAGIRIGRDHIASVVNTLVLAYAGAALPLLLLFSIAQSSVGSVANSELVAEEIVRTLVGSIGLVASVPVTTALAALVVSADRPGREAAPAGVAAAATAAPGAGPATAPGAKPAPARGGKGRRRKH</sequence>
<comment type="caution">
    <text evidence="3">The sequence shown here is derived from an EMBL/GenBank/DDBJ whole genome shotgun (WGS) entry which is preliminary data.</text>
</comment>
<feature type="region of interest" description="Disordered" evidence="1">
    <location>
        <begin position="127"/>
        <end position="150"/>
    </location>
</feature>
<dbReference type="Proteomes" id="UP001601303">
    <property type="component" value="Unassembled WGS sequence"/>
</dbReference>
<keyword evidence="2" id="KW-0812">Transmembrane</keyword>
<evidence type="ECO:0000256" key="2">
    <source>
        <dbReference type="SAM" id="Phobius"/>
    </source>
</evidence>
<feature type="transmembrane region" description="Helical" evidence="2">
    <location>
        <begin position="210"/>
        <end position="227"/>
    </location>
</feature>
<dbReference type="EMBL" id="JBIAHM010000015">
    <property type="protein sequence ID" value="MFE9604150.1"/>
    <property type="molecule type" value="Genomic_DNA"/>
</dbReference>
<proteinExistence type="predicted"/>
<dbReference type="PANTHER" id="PTHR41771">
    <property type="entry name" value="MEMBRANE PROTEIN-RELATED"/>
    <property type="match status" value="1"/>
</dbReference>
<feature type="transmembrane region" description="Helical" evidence="2">
    <location>
        <begin position="260"/>
        <end position="278"/>
    </location>
</feature>
<name>A0ABW6MDD8_9ACTN</name>
<accession>A0ABW6MDD8</accession>
<evidence type="ECO:0000313" key="3">
    <source>
        <dbReference type="EMBL" id="MFE9604150.1"/>
    </source>
</evidence>
<feature type="transmembrane region" description="Helical" evidence="2">
    <location>
        <begin position="431"/>
        <end position="453"/>
    </location>
</feature>
<keyword evidence="4" id="KW-1185">Reference proteome</keyword>
<feature type="region of interest" description="Disordered" evidence="1">
    <location>
        <begin position="474"/>
        <end position="500"/>
    </location>
</feature>
<dbReference type="RefSeq" id="WP_388113124.1">
    <property type="nucleotide sequence ID" value="NZ_JBIAHM010000015.1"/>
</dbReference>
<dbReference type="InterPro" id="IPR012507">
    <property type="entry name" value="YibE_F"/>
</dbReference>
<feature type="transmembrane region" description="Helical" evidence="2">
    <location>
        <begin position="332"/>
        <end position="348"/>
    </location>
</feature>
<reference evidence="3 4" key="1">
    <citation type="submission" date="2024-10" db="EMBL/GenBank/DDBJ databases">
        <title>The Natural Products Discovery Center: Release of the First 8490 Sequenced Strains for Exploring Actinobacteria Biosynthetic Diversity.</title>
        <authorList>
            <person name="Kalkreuter E."/>
            <person name="Kautsar S.A."/>
            <person name="Yang D."/>
            <person name="Bader C.D."/>
            <person name="Teijaro C.N."/>
            <person name="Fluegel L."/>
            <person name="Davis C.M."/>
            <person name="Simpson J.R."/>
            <person name="Lauterbach L."/>
            <person name="Steele A.D."/>
            <person name="Gui C."/>
            <person name="Meng S."/>
            <person name="Li G."/>
            <person name="Viehrig K."/>
            <person name="Ye F."/>
            <person name="Su P."/>
            <person name="Kiefer A.F."/>
            <person name="Nichols A."/>
            <person name="Cepeda A.J."/>
            <person name="Yan W."/>
            <person name="Fan B."/>
            <person name="Jiang Y."/>
            <person name="Adhikari A."/>
            <person name="Zheng C.-J."/>
            <person name="Schuster L."/>
            <person name="Cowan T.M."/>
            <person name="Smanski M.J."/>
            <person name="Chevrette M.G."/>
            <person name="De Carvalho L.P.S."/>
            <person name="Shen B."/>
        </authorList>
    </citation>
    <scope>NUCLEOTIDE SEQUENCE [LARGE SCALE GENOMIC DNA]</scope>
    <source>
        <strain evidence="3 4">NPDC006488</strain>
    </source>
</reference>
<feature type="compositionally biased region" description="Low complexity" evidence="1">
    <location>
        <begin position="474"/>
        <end position="491"/>
    </location>
</feature>
<keyword evidence="2" id="KW-0472">Membrane</keyword>
<keyword evidence="2" id="KW-1133">Transmembrane helix</keyword>
<feature type="compositionally biased region" description="Low complexity" evidence="1">
    <location>
        <begin position="134"/>
        <end position="144"/>
    </location>
</feature>
<protein>
    <submittedName>
        <fullName evidence="3">YibE/F family protein</fullName>
    </submittedName>
</protein>
<feature type="transmembrane region" description="Helical" evidence="2">
    <location>
        <begin position="290"/>
        <end position="312"/>
    </location>
</feature>
<gene>
    <name evidence="3" type="ORF">ACFYNQ_37065</name>
</gene>
<feature type="transmembrane region" description="Helical" evidence="2">
    <location>
        <begin position="386"/>
        <end position="411"/>
    </location>
</feature>
<feature type="compositionally biased region" description="Basic and acidic residues" evidence="1">
    <location>
        <begin position="16"/>
        <end position="39"/>
    </location>
</feature>
<dbReference type="PANTHER" id="PTHR41771:SF1">
    <property type="entry name" value="MEMBRANE PROTEIN"/>
    <property type="match status" value="1"/>
</dbReference>
<dbReference type="Pfam" id="PF07907">
    <property type="entry name" value="YibE_F"/>
    <property type="match status" value="1"/>
</dbReference>
<feature type="transmembrane region" description="Helical" evidence="2">
    <location>
        <begin position="234"/>
        <end position="254"/>
    </location>
</feature>
<organism evidence="3 4">
    <name type="scientific">Streptomyces hokutonensis</name>
    <dbReference type="NCBI Taxonomy" id="1306990"/>
    <lineage>
        <taxon>Bacteria</taxon>
        <taxon>Bacillati</taxon>
        <taxon>Actinomycetota</taxon>
        <taxon>Actinomycetes</taxon>
        <taxon>Kitasatosporales</taxon>
        <taxon>Streptomycetaceae</taxon>
        <taxon>Streptomyces</taxon>
    </lineage>
</organism>
<evidence type="ECO:0000256" key="1">
    <source>
        <dbReference type="SAM" id="MobiDB-lite"/>
    </source>
</evidence>
<feature type="transmembrane region" description="Helical" evidence="2">
    <location>
        <begin position="71"/>
        <end position="91"/>
    </location>
</feature>
<feature type="region of interest" description="Disordered" evidence="1">
    <location>
        <begin position="1"/>
        <end position="62"/>
    </location>
</feature>